<name>X1K087_9ZZZZ</name>
<evidence type="ECO:0000313" key="2">
    <source>
        <dbReference type="EMBL" id="GAH87085.1"/>
    </source>
</evidence>
<protein>
    <recommendedName>
        <fullName evidence="1">Methyltransferase domain-containing protein</fullName>
    </recommendedName>
</protein>
<gene>
    <name evidence="2" type="ORF">S03H2_56334</name>
</gene>
<dbReference type="CDD" id="cd02440">
    <property type="entry name" value="AdoMet_MTases"/>
    <property type="match status" value="1"/>
</dbReference>
<dbReference type="EMBL" id="BARU01036026">
    <property type="protein sequence ID" value="GAH87085.1"/>
    <property type="molecule type" value="Genomic_DNA"/>
</dbReference>
<comment type="caution">
    <text evidence="2">The sequence shown here is derived from an EMBL/GenBank/DDBJ whole genome shotgun (WGS) entry which is preliminary data.</text>
</comment>
<reference evidence="2" key="1">
    <citation type="journal article" date="2014" name="Front. Microbiol.">
        <title>High frequency of phylogenetically diverse reductive dehalogenase-homologous genes in deep subseafloor sedimentary metagenomes.</title>
        <authorList>
            <person name="Kawai M."/>
            <person name="Futagami T."/>
            <person name="Toyoda A."/>
            <person name="Takaki Y."/>
            <person name="Nishi S."/>
            <person name="Hori S."/>
            <person name="Arai W."/>
            <person name="Tsubouchi T."/>
            <person name="Morono Y."/>
            <person name="Uchiyama I."/>
            <person name="Ito T."/>
            <person name="Fujiyama A."/>
            <person name="Inagaki F."/>
            <person name="Takami H."/>
        </authorList>
    </citation>
    <scope>NUCLEOTIDE SEQUENCE</scope>
    <source>
        <strain evidence="2">Expedition CK06-06</strain>
    </source>
</reference>
<feature type="domain" description="Methyltransferase" evidence="1">
    <location>
        <begin position="42"/>
        <end position="89"/>
    </location>
</feature>
<sequence>MVYESSTVAGSYDRGRELPPETLQLWLRVLGECVPRPVSRLLDLGSGTGRFSGPLAEYFSARVVGVDPSLEMVRRAAQKHQECFARFVVGT</sequence>
<dbReference type="InterPro" id="IPR041698">
    <property type="entry name" value="Methyltransf_25"/>
</dbReference>
<dbReference type="Gene3D" id="3.40.50.150">
    <property type="entry name" value="Vaccinia Virus protein VP39"/>
    <property type="match status" value="1"/>
</dbReference>
<feature type="non-terminal residue" evidence="2">
    <location>
        <position position="91"/>
    </location>
</feature>
<organism evidence="2">
    <name type="scientific">marine sediment metagenome</name>
    <dbReference type="NCBI Taxonomy" id="412755"/>
    <lineage>
        <taxon>unclassified sequences</taxon>
        <taxon>metagenomes</taxon>
        <taxon>ecological metagenomes</taxon>
    </lineage>
</organism>
<evidence type="ECO:0000259" key="1">
    <source>
        <dbReference type="Pfam" id="PF13649"/>
    </source>
</evidence>
<dbReference type="AlphaFoldDB" id="X1K087"/>
<proteinExistence type="predicted"/>
<accession>X1K087</accession>
<dbReference type="Pfam" id="PF13649">
    <property type="entry name" value="Methyltransf_25"/>
    <property type="match status" value="1"/>
</dbReference>
<dbReference type="SUPFAM" id="SSF53335">
    <property type="entry name" value="S-adenosyl-L-methionine-dependent methyltransferases"/>
    <property type="match status" value="1"/>
</dbReference>
<dbReference type="InterPro" id="IPR029063">
    <property type="entry name" value="SAM-dependent_MTases_sf"/>
</dbReference>